<evidence type="ECO:0000256" key="1">
    <source>
        <dbReference type="SAM" id="Phobius"/>
    </source>
</evidence>
<gene>
    <name evidence="2" type="ORF">GALL_511080</name>
</gene>
<proteinExistence type="predicted"/>
<keyword evidence="1" id="KW-1133">Transmembrane helix</keyword>
<evidence type="ECO:0000313" key="2">
    <source>
        <dbReference type="EMBL" id="OIQ67315.1"/>
    </source>
</evidence>
<dbReference type="EMBL" id="MLJW01006007">
    <property type="protein sequence ID" value="OIQ67315.1"/>
    <property type="molecule type" value="Genomic_DNA"/>
</dbReference>
<keyword evidence="1" id="KW-0472">Membrane</keyword>
<sequence length="57" mass="6721">MHPCNNTYTVFGAVSRHKGFVNFLSAFYNRLIDYAYWYFPGGINAIGYLLRMFINKF</sequence>
<dbReference type="AlphaFoldDB" id="A0A1J5PPU4"/>
<name>A0A1J5PPU4_9ZZZZ</name>
<keyword evidence="1" id="KW-0812">Transmembrane</keyword>
<comment type="caution">
    <text evidence="2">The sequence shown here is derived from an EMBL/GenBank/DDBJ whole genome shotgun (WGS) entry which is preliminary data.</text>
</comment>
<protein>
    <submittedName>
        <fullName evidence="2">Uncharacterized protein</fullName>
    </submittedName>
</protein>
<reference evidence="2" key="1">
    <citation type="submission" date="2016-10" db="EMBL/GenBank/DDBJ databases">
        <title>Sequence of Gallionella enrichment culture.</title>
        <authorList>
            <person name="Poehlein A."/>
            <person name="Muehling M."/>
            <person name="Daniel R."/>
        </authorList>
    </citation>
    <scope>NUCLEOTIDE SEQUENCE</scope>
</reference>
<organism evidence="2">
    <name type="scientific">mine drainage metagenome</name>
    <dbReference type="NCBI Taxonomy" id="410659"/>
    <lineage>
        <taxon>unclassified sequences</taxon>
        <taxon>metagenomes</taxon>
        <taxon>ecological metagenomes</taxon>
    </lineage>
</organism>
<feature type="transmembrane region" description="Helical" evidence="1">
    <location>
        <begin position="35"/>
        <end position="54"/>
    </location>
</feature>
<accession>A0A1J5PPU4</accession>